<reference evidence="3" key="1">
    <citation type="submission" date="2021-02" db="EMBL/GenBank/DDBJ databases">
        <authorList>
            <person name="Nowell W R."/>
        </authorList>
    </citation>
    <scope>NUCLEOTIDE SEQUENCE</scope>
</reference>
<dbReference type="CDD" id="cd00143">
    <property type="entry name" value="PP2Cc"/>
    <property type="match status" value="1"/>
</dbReference>
<organism evidence="3 4">
    <name type="scientific">Rotaria sordida</name>
    <dbReference type="NCBI Taxonomy" id="392033"/>
    <lineage>
        <taxon>Eukaryota</taxon>
        <taxon>Metazoa</taxon>
        <taxon>Spiralia</taxon>
        <taxon>Gnathifera</taxon>
        <taxon>Rotifera</taxon>
        <taxon>Eurotatoria</taxon>
        <taxon>Bdelloidea</taxon>
        <taxon>Philodinida</taxon>
        <taxon>Philodinidae</taxon>
        <taxon>Rotaria</taxon>
    </lineage>
</organism>
<accession>A0A815Y7X7</accession>
<comment type="caution">
    <text evidence="3">The sequence shown here is derived from an EMBL/GenBank/DDBJ whole genome shotgun (WGS) entry which is preliminary data.</text>
</comment>
<dbReference type="SMART" id="SM00332">
    <property type="entry name" value="PP2Cc"/>
    <property type="match status" value="1"/>
</dbReference>
<sequence>MSEKNEINGSNSSSNNLYLDKPCTKKELYGNELFGFGSMQGWRKTNEDFSKYLIPFDNYLWKDWAFFLYLMVIMESETAKNAANIIDKYLLESLNKIQSNIDYNRLNDIIKRTFSELDKHLRGIVHDDSGSVCIASLIGPNDIYLINIGESRGIIISKDGQVLSSTKDHKPTVRKEQQRIRRAGGQITKATNDVLRVENQLAMTRALGDYSLDKHIIPALPDIIQYRRDSSASFVIIASDGIWDVINNEQVALFVSQRASNKSLSEIISDLFDKCLQEESSDNMTAFIIKLD</sequence>
<dbReference type="PROSITE" id="PS51746">
    <property type="entry name" value="PPM_2"/>
    <property type="match status" value="1"/>
</dbReference>
<keyword evidence="4" id="KW-1185">Reference proteome</keyword>
<dbReference type="GO" id="GO:0004722">
    <property type="term" value="F:protein serine/threonine phosphatase activity"/>
    <property type="evidence" value="ECO:0007669"/>
    <property type="project" value="InterPro"/>
</dbReference>
<evidence type="ECO:0000313" key="2">
    <source>
        <dbReference type="EMBL" id="CAF1290304.1"/>
    </source>
</evidence>
<proteinExistence type="predicted"/>
<dbReference type="Pfam" id="PF00481">
    <property type="entry name" value="PP2C"/>
    <property type="match status" value="1"/>
</dbReference>
<dbReference type="AlphaFoldDB" id="A0A815Y7X7"/>
<dbReference type="EMBL" id="CAJNOL010003550">
    <property type="protein sequence ID" value="CAF1566763.1"/>
    <property type="molecule type" value="Genomic_DNA"/>
</dbReference>
<dbReference type="InterPro" id="IPR015655">
    <property type="entry name" value="PP2C"/>
</dbReference>
<dbReference type="SUPFAM" id="SSF81606">
    <property type="entry name" value="PP2C-like"/>
    <property type="match status" value="1"/>
</dbReference>
<protein>
    <recommendedName>
        <fullName evidence="1">PPM-type phosphatase domain-containing protein</fullName>
    </recommendedName>
</protein>
<dbReference type="InterPro" id="IPR036457">
    <property type="entry name" value="PPM-type-like_dom_sf"/>
</dbReference>
<feature type="domain" description="PPM-type phosphatase" evidence="1">
    <location>
        <begin position="33"/>
        <end position="291"/>
    </location>
</feature>
<dbReference type="Proteomes" id="UP000663870">
    <property type="component" value="Unassembled WGS sequence"/>
</dbReference>
<dbReference type="Gene3D" id="3.60.40.10">
    <property type="entry name" value="PPM-type phosphatase domain"/>
    <property type="match status" value="1"/>
</dbReference>
<evidence type="ECO:0000313" key="4">
    <source>
        <dbReference type="Proteomes" id="UP000663870"/>
    </source>
</evidence>
<gene>
    <name evidence="3" type="ORF">JXQ802_LOCUS44827</name>
    <name evidence="2" type="ORF">PYM288_LOCUS29356</name>
</gene>
<name>A0A815Y7X7_9BILA</name>
<evidence type="ECO:0000259" key="1">
    <source>
        <dbReference type="PROSITE" id="PS51746"/>
    </source>
</evidence>
<dbReference type="PANTHER" id="PTHR47992">
    <property type="entry name" value="PROTEIN PHOSPHATASE"/>
    <property type="match status" value="1"/>
</dbReference>
<dbReference type="InterPro" id="IPR001932">
    <property type="entry name" value="PPM-type_phosphatase-like_dom"/>
</dbReference>
<evidence type="ECO:0000313" key="3">
    <source>
        <dbReference type="EMBL" id="CAF1566763.1"/>
    </source>
</evidence>
<dbReference type="EMBL" id="CAJNOH010002383">
    <property type="protein sequence ID" value="CAF1290304.1"/>
    <property type="molecule type" value="Genomic_DNA"/>
</dbReference>
<dbReference type="Proteomes" id="UP000663854">
    <property type="component" value="Unassembled WGS sequence"/>
</dbReference>